<protein>
    <submittedName>
        <fullName evidence="1">Uncharacterized protein</fullName>
    </submittedName>
</protein>
<sequence length="481" mass="51205">MTFPAAGKRKSDEMNNGPSTPTGSPVPKKMKITQAQKQALMDNLQLEVTERARQLRAHYALQCQDLKSRVERRINRVPVAMRKMKMGDLMTQHEKADKDKDTAPTQLLARSPSKAPPVQPPAQSDSLQRPLPVIPEQQKIPSPIRQQAQQVIQPPKSRKRKSSAIRIPSDKENHEPDTTTEHDTSNTALDNSALPVQKNAKRAKTAATTYHNATTIAPAPKRAASKTQKKPAAKTKDTGNPMGVLSPRSHNSRTLPRSPIKDAPQPPSPTKQAASPLKQNTTHLASPFKSATTAATSALSSLAKRGAAAAAGLARPSSRDQNTATGLTGASPTGKMLPPPRPALATVTSTHAVPNMSPQRTTSQASIRSVASEQSTTSNGTNGTVVTKPTRTTTTTLTKRAPATKTTTTVKKTTAAARSKMVISETTVTPLSPKAANTGIKRTATTTTVKASGTVKRVGTTKKDVPAVTATSTGRVLRKRN</sequence>
<organism evidence="1 2">
    <name type="scientific">Neophaeococcomyces mojaviensis</name>
    <dbReference type="NCBI Taxonomy" id="3383035"/>
    <lineage>
        <taxon>Eukaryota</taxon>
        <taxon>Fungi</taxon>
        <taxon>Dikarya</taxon>
        <taxon>Ascomycota</taxon>
        <taxon>Pezizomycotina</taxon>
        <taxon>Eurotiomycetes</taxon>
        <taxon>Chaetothyriomycetidae</taxon>
        <taxon>Chaetothyriales</taxon>
        <taxon>Chaetothyriales incertae sedis</taxon>
        <taxon>Neophaeococcomyces</taxon>
    </lineage>
</organism>
<name>A0ACC3A3W9_9EURO</name>
<evidence type="ECO:0000313" key="1">
    <source>
        <dbReference type="EMBL" id="KAJ9654953.1"/>
    </source>
</evidence>
<dbReference type="EMBL" id="JAPDRQ010000108">
    <property type="protein sequence ID" value="KAJ9654953.1"/>
    <property type="molecule type" value="Genomic_DNA"/>
</dbReference>
<dbReference type="Proteomes" id="UP001172386">
    <property type="component" value="Unassembled WGS sequence"/>
</dbReference>
<evidence type="ECO:0000313" key="2">
    <source>
        <dbReference type="Proteomes" id="UP001172386"/>
    </source>
</evidence>
<accession>A0ACC3A3W9</accession>
<reference evidence="1" key="1">
    <citation type="submission" date="2022-10" db="EMBL/GenBank/DDBJ databases">
        <title>Culturing micro-colonial fungi from biological soil crusts in the Mojave desert and describing Neophaeococcomyces mojavensis, and introducing the new genera and species Taxawa tesnikishii.</title>
        <authorList>
            <person name="Kurbessoian T."/>
            <person name="Stajich J.E."/>
        </authorList>
    </citation>
    <scope>NUCLEOTIDE SEQUENCE</scope>
    <source>
        <strain evidence="1">JES_112</strain>
    </source>
</reference>
<comment type="caution">
    <text evidence="1">The sequence shown here is derived from an EMBL/GenBank/DDBJ whole genome shotgun (WGS) entry which is preliminary data.</text>
</comment>
<keyword evidence="2" id="KW-1185">Reference proteome</keyword>
<gene>
    <name evidence="1" type="ORF">H2198_006067</name>
</gene>
<proteinExistence type="predicted"/>